<dbReference type="Pfam" id="PF20434">
    <property type="entry name" value="BD-FAE"/>
    <property type="match status" value="1"/>
</dbReference>
<evidence type="ECO:0000256" key="2">
    <source>
        <dbReference type="SAM" id="Phobius"/>
    </source>
</evidence>
<dbReference type="PANTHER" id="PTHR48081">
    <property type="entry name" value="AB HYDROLASE SUPERFAMILY PROTEIN C4A8.06C"/>
    <property type="match status" value="1"/>
</dbReference>
<feature type="transmembrane region" description="Helical" evidence="2">
    <location>
        <begin position="20"/>
        <end position="42"/>
    </location>
</feature>
<organism evidence="4 5">
    <name type="scientific">Desulfatitalea alkaliphila</name>
    <dbReference type="NCBI Taxonomy" id="2929485"/>
    <lineage>
        <taxon>Bacteria</taxon>
        <taxon>Pseudomonadati</taxon>
        <taxon>Thermodesulfobacteriota</taxon>
        <taxon>Desulfobacteria</taxon>
        <taxon>Desulfobacterales</taxon>
        <taxon>Desulfosarcinaceae</taxon>
        <taxon>Desulfatitalea</taxon>
    </lineage>
</organism>
<dbReference type="AlphaFoldDB" id="A0AA41R3I8"/>
<sequence>MEFKPSEQEQPISSQQEYGAMSRSIFILMLFLTCFTGGVAMAEAKTGASLGTKGNGQGRYAHLTTADSVRDIVEHPAFKSFSQLILPTEQDTRYLDTPLSNVRSLMPYHGHVNPDTVVGALNRMIDDVNDGKAVFYDFYAEQQKRDDPAKENTGLFFYGGEKGAPFAIVCPGGGFSYVGSLHEGFPLALEISKKKYNAFVIRYRIGSQQKATEDLAAAITYIFENAEALGVSTAGYSLWGGSAGARMVGNIAFSGVAAYKGDDLPKPSTAVIAYTGQSSFSEDFPPTFMTTSANDGIANVLSVDRRVKNLREAGVEVEYRRYRTAGHGFGLGTGTDAEGWLDLAVQFWEKHLNPSISH</sequence>
<dbReference type="EMBL" id="JALJRB010000013">
    <property type="protein sequence ID" value="MCJ8501367.1"/>
    <property type="molecule type" value="Genomic_DNA"/>
</dbReference>
<feature type="domain" description="BD-FAE-like" evidence="3">
    <location>
        <begin position="164"/>
        <end position="248"/>
    </location>
</feature>
<accession>A0AA41R3I8</accession>
<keyword evidence="2" id="KW-0812">Transmembrane</keyword>
<keyword evidence="1 4" id="KW-0378">Hydrolase</keyword>
<evidence type="ECO:0000313" key="5">
    <source>
        <dbReference type="Proteomes" id="UP001165427"/>
    </source>
</evidence>
<dbReference type="InterPro" id="IPR049492">
    <property type="entry name" value="BD-FAE-like_dom"/>
</dbReference>
<keyword evidence="2" id="KW-0472">Membrane</keyword>
<dbReference type="Gene3D" id="3.40.50.1820">
    <property type="entry name" value="alpha/beta hydrolase"/>
    <property type="match status" value="1"/>
</dbReference>
<evidence type="ECO:0000256" key="1">
    <source>
        <dbReference type="ARBA" id="ARBA00022801"/>
    </source>
</evidence>
<evidence type="ECO:0000313" key="4">
    <source>
        <dbReference type="EMBL" id="MCJ8501367.1"/>
    </source>
</evidence>
<dbReference type="InterPro" id="IPR029058">
    <property type="entry name" value="AB_hydrolase_fold"/>
</dbReference>
<reference evidence="4" key="1">
    <citation type="submission" date="2022-04" db="EMBL/GenBank/DDBJ databases">
        <title>Desulfatitalea alkaliphila sp. nov., a novel anaerobic sulfate-reducing bacterium isolated from terrestrial mud volcano, Taman Peninsula, Russia.</title>
        <authorList>
            <person name="Khomyakova M.A."/>
            <person name="Merkel A.Y."/>
            <person name="Slobodkin A.I."/>
        </authorList>
    </citation>
    <scope>NUCLEOTIDE SEQUENCE</scope>
    <source>
        <strain evidence="4">M08but</strain>
    </source>
</reference>
<keyword evidence="2" id="KW-1133">Transmembrane helix</keyword>
<dbReference type="RefSeq" id="WP_246908801.1">
    <property type="nucleotide sequence ID" value="NZ_JALJRB010000013.1"/>
</dbReference>
<dbReference type="Proteomes" id="UP001165427">
    <property type="component" value="Unassembled WGS sequence"/>
</dbReference>
<proteinExistence type="predicted"/>
<dbReference type="PANTHER" id="PTHR48081:SF6">
    <property type="entry name" value="PEPTIDASE S9 PROLYL OLIGOPEPTIDASE CATALYTIC DOMAIN-CONTAINING PROTEIN"/>
    <property type="match status" value="1"/>
</dbReference>
<protein>
    <submittedName>
        <fullName evidence="4">Alpha/beta hydrolase</fullName>
    </submittedName>
</protein>
<dbReference type="GO" id="GO:0016787">
    <property type="term" value="F:hydrolase activity"/>
    <property type="evidence" value="ECO:0007669"/>
    <property type="project" value="UniProtKB-KW"/>
</dbReference>
<name>A0AA41R3I8_9BACT</name>
<gene>
    <name evidence="4" type="ORF">MRX98_12350</name>
</gene>
<evidence type="ECO:0000259" key="3">
    <source>
        <dbReference type="Pfam" id="PF20434"/>
    </source>
</evidence>
<dbReference type="InterPro" id="IPR050300">
    <property type="entry name" value="GDXG_lipolytic_enzyme"/>
</dbReference>
<dbReference type="SUPFAM" id="SSF53474">
    <property type="entry name" value="alpha/beta-Hydrolases"/>
    <property type="match status" value="1"/>
</dbReference>
<keyword evidence="5" id="KW-1185">Reference proteome</keyword>
<comment type="caution">
    <text evidence="4">The sequence shown here is derived from an EMBL/GenBank/DDBJ whole genome shotgun (WGS) entry which is preliminary data.</text>
</comment>